<proteinExistence type="predicted"/>
<reference evidence="3" key="1">
    <citation type="journal article" date="2019" name="Curr. Biol.">
        <title>Genome Sequence of Striga asiatica Provides Insight into the Evolution of Plant Parasitism.</title>
        <authorList>
            <person name="Yoshida S."/>
            <person name="Kim S."/>
            <person name="Wafula E.K."/>
            <person name="Tanskanen J."/>
            <person name="Kim Y.M."/>
            <person name="Honaas L."/>
            <person name="Yang Z."/>
            <person name="Spallek T."/>
            <person name="Conn C.E."/>
            <person name="Ichihashi Y."/>
            <person name="Cheong K."/>
            <person name="Cui S."/>
            <person name="Der J.P."/>
            <person name="Gundlach H."/>
            <person name="Jiao Y."/>
            <person name="Hori C."/>
            <person name="Ishida J.K."/>
            <person name="Kasahara H."/>
            <person name="Kiba T."/>
            <person name="Kim M.S."/>
            <person name="Koo N."/>
            <person name="Laohavisit A."/>
            <person name="Lee Y.H."/>
            <person name="Lumba S."/>
            <person name="McCourt P."/>
            <person name="Mortimer J.C."/>
            <person name="Mutuku J.M."/>
            <person name="Nomura T."/>
            <person name="Sasaki-Sekimoto Y."/>
            <person name="Seto Y."/>
            <person name="Wang Y."/>
            <person name="Wakatake T."/>
            <person name="Sakakibara H."/>
            <person name="Demura T."/>
            <person name="Yamaguchi S."/>
            <person name="Yoneyama K."/>
            <person name="Manabe R.I."/>
            <person name="Nelson D.C."/>
            <person name="Schulman A.H."/>
            <person name="Timko M.P."/>
            <person name="dePamphilis C.W."/>
            <person name="Choi D."/>
            <person name="Shirasu K."/>
        </authorList>
    </citation>
    <scope>NUCLEOTIDE SEQUENCE [LARGE SCALE GENOMIC DNA]</scope>
    <source>
        <strain evidence="3">cv. UVA1</strain>
    </source>
</reference>
<organism evidence="2 3">
    <name type="scientific">Striga asiatica</name>
    <name type="common">Asiatic witchweed</name>
    <name type="synonym">Buchnera asiatica</name>
    <dbReference type="NCBI Taxonomy" id="4170"/>
    <lineage>
        <taxon>Eukaryota</taxon>
        <taxon>Viridiplantae</taxon>
        <taxon>Streptophyta</taxon>
        <taxon>Embryophyta</taxon>
        <taxon>Tracheophyta</taxon>
        <taxon>Spermatophyta</taxon>
        <taxon>Magnoliopsida</taxon>
        <taxon>eudicotyledons</taxon>
        <taxon>Gunneridae</taxon>
        <taxon>Pentapetalae</taxon>
        <taxon>asterids</taxon>
        <taxon>lamiids</taxon>
        <taxon>Lamiales</taxon>
        <taxon>Orobanchaceae</taxon>
        <taxon>Buchnereae</taxon>
        <taxon>Striga</taxon>
    </lineage>
</organism>
<dbReference type="Proteomes" id="UP000325081">
    <property type="component" value="Unassembled WGS sequence"/>
</dbReference>
<evidence type="ECO:0000313" key="2">
    <source>
        <dbReference type="EMBL" id="GER54428.1"/>
    </source>
</evidence>
<evidence type="ECO:0000313" key="3">
    <source>
        <dbReference type="Proteomes" id="UP000325081"/>
    </source>
</evidence>
<evidence type="ECO:0000256" key="1">
    <source>
        <dbReference type="SAM" id="MobiDB-lite"/>
    </source>
</evidence>
<feature type="region of interest" description="Disordered" evidence="1">
    <location>
        <begin position="1"/>
        <end position="21"/>
    </location>
</feature>
<gene>
    <name evidence="2" type="ORF">STAS_32005</name>
</gene>
<name>A0A5A7RAI2_STRAF</name>
<sequence length="213" mass="24269">MKTKVRHQVQAESSKGGKQQQAMWRKMWRGMNHDVICHWCGSHEEDLEHILFRCERAQRSWRLAGYPCLHISCGGYGRQGIAGYLDRRTFLQGAEDNTRQISKGVENHASSEVTHGVGVSEVELSASGGIAFKGEVEVARWTEEMEAEPRSTDEKMQQIWNWLLQDNTLGWNRVQMVVQTARIAKQLNDLSWISSNSSVVLDDISMMLKSFDS</sequence>
<keyword evidence="3" id="KW-1185">Reference proteome</keyword>
<dbReference type="EMBL" id="BKCP01011070">
    <property type="protein sequence ID" value="GER54428.1"/>
    <property type="molecule type" value="Genomic_DNA"/>
</dbReference>
<accession>A0A5A7RAI2</accession>
<feature type="compositionally biased region" description="Polar residues" evidence="1">
    <location>
        <begin position="10"/>
        <end position="21"/>
    </location>
</feature>
<comment type="caution">
    <text evidence="2">The sequence shown here is derived from an EMBL/GenBank/DDBJ whole genome shotgun (WGS) entry which is preliminary data.</text>
</comment>
<protein>
    <submittedName>
        <fullName evidence="2">Ribonuclease H-like superfamily protein</fullName>
    </submittedName>
</protein>
<dbReference type="AlphaFoldDB" id="A0A5A7RAI2"/>